<evidence type="ECO:0000313" key="1">
    <source>
        <dbReference type="EMBL" id="GAI11409.1"/>
    </source>
</evidence>
<dbReference type="EMBL" id="BARV01010370">
    <property type="protein sequence ID" value="GAI11409.1"/>
    <property type="molecule type" value="Genomic_DNA"/>
</dbReference>
<dbReference type="AlphaFoldDB" id="X1MYG9"/>
<accession>X1MYG9</accession>
<comment type="caution">
    <text evidence="1">The sequence shown here is derived from an EMBL/GenBank/DDBJ whole genome shotgun (WGS) entry which is preliminary data.</text>
</comment>
<protein>
    <submittedName>
        <fullName evidence="1">Uncharacterized protein</fullName>
    </submittedName>
</protein>
<sequence length="42" mass="4775">MPKLDEPISWNIKIEPVDAGYLLDYVEGFPNTEEHMKGVKGN</sequence>
<reference evidence="1" key="1">
    <citation type="journal article" date="2014" name="Front. Microbiol.">
        <title>High frequency of phylogenetically diverse reductive dehalogenase-homologous genes in deep subseafloor sedimentary metagenomes.</title>
        <authorList>
            <person name="Kawai M."/>
            <person name="Futagami T."/>
            <person name="Toyoda A."/>
            <person name="Takaki Y."/>
            <person name="Nishi S."/>
            <person name="Hori S."/>
            <person name="Arai W."/>
            <person name="Tsubouchi T."/>
            <person name="Morono Y."/>
            <person name="Uchiyama I."/>
            <person name="Ito T."/>
            <person name="Fujiyama A."/>
            <person name="Inagaki F."/>
            <person name="Takami H."/>
        </authorList>
    </citation>
    <scope>NUCLEOTIDE SEQUENCE</scope>
    <source>
        <strain evidence="1">Expedition CK06-06</strain>
    </source>
</reference>
<gene>
    <name evidence="1" type="ORF">S06H3_20093</name>
</gene>
<proteinExistence type="predicted"/>
<name>X1MYG9_9ZZZZ</name>
<organism evidence="1">
    <name type="scientific">marine sediment metagenome</name>
    <dbReference type="NCBI Taxonomy" id="412755"/>
    <lineage>
        <taxon>unclassified sequences</taxon>
        <taxon>metagenomes</taxon>
        <taxon>ecological metagenomes</taxon>
    </lineage>
</organism>